<dbReference type="SMART" id="SM00554">
    <property type="entry name" value="FAS1"/>
    <property type="match status" value="1"/>
</dbReference>
<evidence type="ECO:0000313" key="3">
    <source>
        <dbReference type="EMBL" id="GJQ09477.1"/>
    </source>
</evidence>
<gene>
    <name evidence="3" type="ORF">GpartN1_g1268.t1</name>
</gene>
<dbReference type="Gene3D" id="2.30.180.10">
    <property type="entry name" value="FAS1 domain"/>
    <property type="match status" value="1"/>
</dbReference>
<dbReference type="Pfam" id="PF02469">
    <property type="entry name" value="Fasciclin"/>
    <property type="match status" value="1"/>
</dbReference>
<keyword evidence="4" id="KW-1185">Reference proteome</keyword>
<feature type="signal peptide" evidence="1">
    <location>
        <begin position="1"/>
        <end position="22"/>
    </location>
</feature>
<protein>
    <recommendedName>
        <fullName evidence="2">FAS1 domain-containing protein</fullName>
    </recommendedName>
</protein>
<comment type="caution">
    <text evidence="3">The sequence shown here is derived from an EMBL/GenBank/DDBJ whole genome shotgun (WGS) entry which is preliminary data.</text>
</comment>
<sequence length="186" mass="19507">MAFNKILLISAWLSVLLSVSLAASNTTTIYSLLQSRQDYTFTVQSMELTNLTSLYNNTLLNFTFLASNDTAWENSSANATGALSAAKQNVSGAIDFLGRLLVANTVNQTVRFSSLSSGTTSFVSLAELPLNFTKNSTGDSVEGDPVISPDVAAGNSVVQFLEFLLVPPAPPTTTSAPTSAPTSVAA</sequence>
<accession>A0A9C7PTK1</accession>
<keyword evidence="1" id="KW-0732">Signal</keyword>
<evidence type="ECO:0000256" key="1">
    <source>
        <dbReference type="SAM" id="SignalP"/>
    </source>
</evidence>
<dbReference type="AlphaFoldDB" id="A0A9C7PTK1"/>
<dbReference type="OrthoDB" id="9750at2759"/>
<dbReference type="EMBL" id="BQMJ01000009">
    <property type="protein sequence ID" value="GJQ09477.1"/>
    <property type="molecule type" value="Genomic_DNA"/>
</dbReference>
<feature type="chain" id="PRO_5038777415" description="FAS1 domain-containing protein" evidence="1">
    <location>
        <begin position="23"/>
        <end position="186"/>
    </location>
</feature>
<reference evidence="3" key="1">
    <citation type="journal article" date="2022" name="Proc. Natl. Acad. Sci. U.S.A.">
        <title>Life cycle and functional genomics of the unicellular red alga Galdieria for elucidating algal and plant evolution and industrial use.</title>
        <authorList>
            <person name="Hirooka S."/>
            <person name="Itabashi T."/>
            <person name="Ichinose T.M."/>
            <person name="Onuma R."/>
            <person name="Fujiwara T."/>
            <person name="Yamashita S."/>
            <person name="Jong L.W."/>
            <person name="Tomita R."/>
            <person name="Iwane A.H."/>
            <person name="Miyagishima S.Y."/>
        </authorList>
    </citation>
    <scope>NUCLEOTIDE SEQUENCE</scope>
    <source>
        <strain evidence="3">NBRC 102759</strain>
    </source>
</reference>
<dbReference type="InterPro" id="IPR036378">
    <property type="entry name" value="FAS1_dom_sf"/>
</dbReference>
<name>A0A9C7PTK1_9RHOD</name>
<evidence type="ECO:0000259" key="2">
    <source>
        <dbReference type="PROSITE" id="PS50213"/>
    </source>
</evidence>
<dbReference type="SUPFAM" id="SSF82153">
    <property type="entry name" value="FAS1 domain"/>
    <property type="match status" value="1"/>
</dbReference>
<dbReference type="Proteomes" id="UP001061958">
    <property type="component" value="Unassembled WGS sequence"/>
</dbReference>
<dbReference type="PROSITE" id="PS50213">
    <property type="entry name" value="FAS1"/>
    <property type="match status" value="1"/>
</dbReference>
<organism evidence="3 4">
    <name type="scientific">Galdieria partita</name>
    <dbReference type="NCBI Taxonomy" id="83374"/>
    <lineage>
        <taxon>Eukaryota</taxon>
        <taxon>Rhodophyta</taxon>
        <taxon>Bangiophyceae</taxon>
        <taxon>Galdieriales</taxon>
        <taxon>Galdieriaceae</taxon>
        <taxon>Galdieria</taxon>
    </lineage>
</organism>
<feature type="domain" description="FAS1" evidence="2">
    <location>
        <begin position="26"/>
        <end position="165"/>
    </location>
</feature>
<dbReference type="InterPro" id="IPR000782">
    <property type="entry name" value="FAS1_domain"/>
</dbReference>
<proteinExistence type="predicted"/>
<evidence type="ECO:0000313" key="4">
    <source>
        <dbReference type="Proteomes" id="UP001061958"/>
    </source>
</evidence>
<reference evidence="3" key="2">
    <citation type="submission" date="2022-01" db="EMBL/GenBank/DDBJ databases">
        <authorList>
            <person name="Hirooka S."/>
            <person name="Miyagishima S.Y."/>
        </authorList>
    </citation>
    <scope>NUCLEOTIDE SEQUENCE</scope>
    <source>
        <strain evidence="3">NBRC 102759</strain>
    </source>
</reference>